<sequence>MLNYKKYILYSLITIPIYTLFCYLTKRAVDPIIGGMLVGGVVLAMSFIDLRKIKRDFSSMKSHVNEYKLSQDAEIFIGKQVKLLNETKVPSIKNMIMLNIAGAYITQGDNVDGKKYLDALNLNDFDRANFKNAVLNKLLLLYKINEDEEANILYDKVFTEDYEKGGPLFKTVKILRFQGNEPDGIKALSKLNMEEGSEIYREVIRMAKEIILENVK</sequence>
<gene>
    <name evidence="2" type="ORF">C7381_10393</name>
</gene>
<dbReference type="AlphaFoldDB" id="A0A2U1E4M7"/>
<keyword evidence="3" id="KW-1185">Reference proteome</keyword>
<reference evidence="2 3" key="1">
    <citation type="submission" date="2018-04" db="EMBL/GenBank/DDBJ databases">
        <title>Genomic Encyclopedia of Type Strains, Phase IV (KMG-IV): sequencing the most valuable type-strain genomes for metagenomic binning, comparative biology and taxonomic classification.</title>
        <authorList>
            <person name="Goeker M."/>
        </authorList>
    </citation>
    <scope>NUCLEOTIDE SEQUENCE [LARGE SCALE GENOMIC DNA]</scope>
    <source>
        <strain evidence="2 3">DSM 20705</strain>
    </source>
</reference>
<feature type="transmembrane region" description="Helical" evidence="1">
    <location>
        <begin position="7"/>
        <end position="26"/>
    </location>
</feature>
<proteinExistence type="predicted"/>
<keyword evidence="1" id="KW-1133">Transmembrane helix</keyword>
<feature type="transmembrane region" description="Helical" evidence="1">
    <location>
        <begin position="32"/>
        <end position="50"/>
    </location>
</feature>
<comment type="caution">
    <text evidence="2">The sequence shown here is derived from an EMBL/GenBank/DDBJ whole genome shotgun (WGS) entry which is preliminary data.</text>
</comment>
<evidence type="ECO:0008006" key="4">
    <source>
        <dbReference type="Google" id="ProtNLM"/>
    </source>
</evidence>
<keyword evidence="1" id="KW-0812">Transmembrane</keyword>
<evidence type="ECO:0000313" key="3">
    <source>
        <dbReference type="Proteomes" id="UP000245793"/>
    </source>
</evidence>
<keyword evidence="1" id="KW-0472">Membrane</keyword>
<evidence type="ECO:0000313" key="2">
    <source>
        <dbReference type="EMBL" id="PVY94855.1"/>
    </source>
</evidence>
<protein>
    <recommendedName>
        <fullName evidence="4">Tetratricopeptide repeat protein</fullName>
    </recommendedName>
</protein>
<dbReference type="EMBL" id="QEKV01000003">
    <property type="protein sequence ID" value="PVY94855.1"/>
    <property type="molecule type" value="Genomic_DNA"/>
</dbReference>
<dbReference type="RefSeq" id="WP_116479875.1">
    <property type="nucleotide sequence ID" value="NZ_CAUPJO010000001.1"/>
</dbReference>
<evidence type="ECO:0000256" key="1">
    <source>
        <dbReference type="SAM" id="Phobius"/>
    </source>
</evidence>
<dbReference type="Proteomes" id="UP000245793">
    <property type="component" value="Unassembled WGS sequence"/>
</dbReference>
<name>A0A2U1E4M7_9FIRM</name>
<accession>A0A2U1E4M7</accession>
<organism evidence="2 3">
    <name type="scientific">Ezakiella coagulans</name>
    <dbReference type="NCBI Taxonomy" id="46507"/>
    <lineage>
        <taxon>Bacteria</taxon>
        <taxon>Bacillati</taxon>
        <taxon>Bacillota</taxon>
        <taxon>Tissierellia</taxon>
        <taxon>Ezakiella</taxon>
    </lineage>
</organism>